<reference evidence="2" key="1">
    <citation type="submission" date="2016-11" db="EMBL/GenBank/DDBJ databases">
        <authorList>
            <person name="Varghese N."/>
            <person name="Submissions S."/>
        </authorList>
    </citation>
    <scope>NUCLEOTIDE SEQUENCE [LARGE SCALE GENOMIC DNA]</scope>
    <source>
        <strain evidence="2">DSM 15518</strain>
    </source>
</reference>
<gene>
    <name evidence="1" type="ORF">SAMN02744037_01867</name>
</gene>
<evidence type="ECO:0000313" key="1">
    <source>
        <dbReference type="EMBL" id="SHK20338.1"/>
    </source>
</evidence>
<proteinExistence type="predicted"/>
<organism evidence="1 2">
    <name type="scientific">Tepidibacter formicigenes DSM 15518</name>
    <dbReference type="NCBI Taxonomy" id="1123349"/>
    <lineage>
        <taxon>Bacteria</taxon>
        <taxon>Bacillati</taxon>
        <taxon>Bacillota</taxon>
        <taxon>Clostridia</taxon>
        <taxon>Peptostreptococcales</taxon>
        <taxon>Peptostreptococcaceae</taxon>
        <taxon>Tepidibacter</taxon>
    </lineage>
</organism>
<evidence type="ECO:0000313" key="2">
    <source>
        <dbReference type="Proteomes" id="UP000242497"/>
    </source>
</evidence>
<name>A0A1M6QJJ2_9FIRM</name>
<keyword evidence="2" id="KW-1185">Reference proteome</keyword>
<dbReference type="AlphaFoldDB" id="A0A1M6QJJ2"/>
<dbReference type="Proteomes" id="UP000242497">
    <property type="component" value="Unassembled WGS sequence"/>
</dbReference>
<accession>A0A1M6QJJ2</accession>
<dbReference type="EMBL" id="FRAE01000043">
    <property type="protein sequence ID" value="SHK20338.1"/>
    <property type="molecule type" value="Genomic_DNA"/>
</dbReference>
<dbReference type="RefSeq" id="WP_072889330.1">
    <property type="nucleotide sequence ID" value="NZ_FRAE01000043.1"/>
</dbReference>
<protein>
    <submittedName>
        <fullName evidence="1">Uncharacterized protein</fullName>
    </submittedName>
</protein>
<sequence>MNNINECKEFDLEVYAVEVSALRMVLEEMEENIYYYKHEDEHMKIWRHMRDEIRKVIKAVYKDGNLTKQKIKTDTNEFVYYTSSIERCLKSENIHERKAKHLNNVLKRLGTRYCEVTFDFPKGYVEERMKSKSS</sequence>